<evidence type="ECO:0000313" key="1">
    <source>
        <dbReference type="EMBL" id="KAJ8001127.1"/>
    </source>
</evidence>
<accession>A0ACC2GBU7</accession>
<sequence>MYKNIMMLYVAMTILLSVSLCADYADYAKDLLVLFVDHCSRLYGKENVTYNMHGLIHLSHEAQAFGVLDNISSFPFENFLGQLKRMIRKPNKPLEQVIRRLSERETMGATQSESKQGLQKEHNDGPVPNGFTIKRQYDKMQFHRFLVDRSTGNNCIQLRNKDVALVENLVVDEHEEIFIVYKTFSKTDLFSYPLQSSKLDIFHLSRLGK</sequence>
<evidence type="ECO:0000313" key="2">
    <source>
        <dbReference type="Proteomes" id="UP001157502"/>
    </source>
</evidence>
<organism evidence="1 2">
    <name type="scientific">Dallia pectoralis</name>
    <name type="common">Alaska blackfish</name>
    <dbReference type="NCBI Taxonomy" id="75939"/>
    <lineage>
        <taxon>Eukaryota</taxon>
        <taxon>Metazoa</taxon>
        <taxon>Chordata</taxon>
        <taxon>Craniata</taxon>
        <taxon>Vertebrata</taxon>
        <taxon>Euteleostomi</taxon>
        <taxon>Actinopterygii</taxon>
        <taxon>Neopterygii</taxon>
        <taxon>Teleostei</taxon>
        <taxon>Protacanthopterygii</taxon>
        <taxon>Esociformes</taxon>
        <taxon>Umbridae</taxon>
        <taxon>Dallia</taxon>
    </lineage>
</organism>
<name>A0ACC2GBU7_DALPE</name>
<gene>
    <name evidence="1" type="ORF">DPEC_G00188000</name>
</gene>
<reference evidence="1" key="1">
    <citation type="submission" date="2021-05" db="EMBL/GenBank/DDBJ databases">
        <authorList>
            <person name="Pan Q."/>
            <person name="Jouanno E."/>
            <person name="Zahm M."/>
            <person name="Klopp C."/>
            <person name="Cabau C."/>
            <person name="Louis A."/>
            <person name="Berthelot C."/>
            <person name="Parey E."/>
            <person name="Roest Crollius H."/>
            <person name="Montfort J."/>
            <person name="Robinson-Rechavi M."/>
            <person name="Bouchez O."/>
            <person name="Lampietro C."/>
            <person name="Lopez Roques C."/>
            <person name="Donnadieu C."/>
            <person name="Postlethwait J."/>
            <person name="Bobe J."/>
            <person name="Dillon D."/>
            <person name="Chandos A."/>
            <person name="von Hippel F."/>
            <person name="Guiguen Y."/>
        </authorList>
    </citation>
    <scope>NUCLEOTIDE SEQUENCE</scope>
    <source>
        <strain evidence="1">YG-Jan2019</strain>
    </source>
</reference>
<keyword evidence="2" id="KW-1185">Reference proteome</keyword>
<protein>
    <submittedName>
        <fullName evidence="1">Uncharacterized protein</fullName>
    </submittedName>
</protein>
<comment type="caution">
    <text evidence="1">The sequence shown here is derived from an EMBL/GenBank/DDBJ whole genome shotgun (WGS) entry which is preliminary data.</text>
</comment>
<proteinExistence type="predicted"/>
<dbReference type="EMBL" id="CM055742">
    <property type="protein sequence ID" value="KAJ8001127.1"/>
    <property type="molecule type" value="Genomic_DNA"/>
</dbReference>
<dbReference type="Proteomes" id="UP001157502">
    <property type="component" value="Chromosome 15"/>
</dbReference>